<keyword evidence="9 14" id="KW-0949">S-adenosyl-L-methionine</keyword>
<dbReference type="EMBL" id="VOBQ01000028">
    <property type="protein sequence ID" value="TWO65503.1"/>
    <property type="molecule type" value="Genomic_DNA"/>
</dbReference>
<dbReference type="InterPro" id="IPR035926">
    <property type="entry name" value="NusB-like_sf"/>
</dbReference>
<dbReference type="Gene3D" id="3.40.50.150">
    <property type="entry name" value="Vaccinia Virus protein VP39"/>
    <property type="match status" value="1"/>
</dbReference>
<feature type="active site" description="Nucleophile" evidence="14">
    <location>
        <position position="376"/>
    </location>
</feature>
<dbReference type="GO" id="GO:0005737">
    <property type="term" value="C:cytoplasm"/>
    <property type="evidence" value="ECO:0007669"/>
    <property type="project" value="UniProtKB-SubCell"/>
</dbReference>
<dbReference type="InterPro" id="IPR049560">
    <property type="entry name" value="MeTrfase_RsmB-F_NOP2_cat"/>
</dbReference>
<dbReference type="Proteomes" id="UP000318199">
    <property type="component" value="Unassembled WGS sequence"/>
</dbReference>
<evidence type="ECO:0000256" key="5">
    <source>
        <dbReference type="ARBA" id="ARBA00022490"/>
    </source>
</evidence>
<feature type="binding site" evidence="14">
    <location>
        <begin position="256"/>
        <end position="262"/>
    </location>
    <ligand>
        <name>S-adenosyl-L-methionine</name>
        <dbReference type="ChEBI" id="CHEBI:59789"/>
    </ligand>
</feature>
<comment type="caution">
    <text evidence="16">The sequence shown here is derived from an EMBL/GenBank/DDBJ whole genome shotgun (WGS) entry which is preliminary data.</text>
</comment>
<comment type="catalytic activity">
    <reaction evidence="13">
        <text>cytidine(967) in 16S rRNA + S-adenosyl-L-methionine = 5-methylcytidine(967) in 16S rRNA + S-adenosyl-L-homocysteine + H(+)</text>
        <dbReference type="Rhea" id="RHEA:42748"/>
        <dbReference type="Rhea" id="RHEA-COMP:10219"/>
        <dbReference type="Rhea" id="RHEA-COMP:10220"/>
        <dbReference type="ChEBI" id="CHEBI:15378"/>
        <dbReference type="ChEBI" id="CHEBI:57856"/>
        <dbReference type="ChEBI" id="CHEBI:59789"/>
        <dbReference type="ChEBI" id="CHEBI:74483"/>
        <dbReference type="ChEBI" id="CHEBI:82748"/>
        <dbReference type="EC" id="2.1.1.176"/>
    </reaction>
</comment>
<dbReference type="Gene3D" id="1.10.940.10">
    <property type="entry name" value="NusB-like"/>
    <property type="match status" value="1"/>
</dbReference>
<feature type="binding site" evidence="14">
    <location>
        <position position="278"/>
    </location>
    <ligand>
        <name>S-adenosyl-L-methionine</name>
        <dbReference type="ChEBI" id="CHEBI:59789"/>
    </ligand>
</feature>
<dbReference type="PRINTS" id="PR02008">
    <property type="entry name" value="RCMTFAMILY"/>
</dbReference>
<accession>A0A562ZF73</accession>
<dbReference type="OrthoDB" id="9810297at2"/>
<evidence type="ECO:0000256" key="7">
    <source>
        <dbReference type="ARBA" id="ARBA00022603"/>
    </source>
</evidence>
<dbReference type="InterPro" id="IPR001678">
    <property type="entry name" value="MeTrfase_RsmB-F_NOP2_dom"/>
</dbReference>
<dbReference type="NCBIfam" id="TIGR00563">
    <property type="entry name" value="rsmB"/>
    <property type="match status" value="1"/>
</dbReference>
<evidence type="ECO:0000256" key="9">
    <source>
        <dbReference type="ARBA" id="ARBA00022691"/>
    </source>
</evidence>
<dbReference type="PANTHER" id="PTHR22807:SF61">
    <property type="entry name" value="NOL1_NOP2_SUN FAMILY PROTEIN _ ANTITERMINATION NUSB DOMAIN-CONTAINING PROTEIN"/>
    <property type="match status" value="1"/>
</dbReference>
<dbReference type="InterPro" id="IPR018314">
    <property type="entry name" value="RsmB/NOL1/NOP2-like_CS"/>
</dbReference>
<evidence type="ECO:0000259" key="15">
    <source>
        <dbReference type="PROSITE" id="PS51686"/>
    </source>
</evidence>
<dbReference type="PROSITE" id="PS01153">
    <property type="entry name" value="NOL1_NOP2_SUN"/>
    <property type="match status" value="1"/>
</dbReference>
<evidence type="ECO:0000313" key="17">
    <source>
        <dbReference type="Proteomes" id="UP000318199"/>
    </source>
</evidence>
<evidence type="ECO:0000256" key="13">
    <source>
        <dbReference type="ARBA" id="ARBA00047283"/>
    </source>
</evidence>
<evidence type="ECO:0000256" key="6">
    <source>
        <dbReference type="ARBA" id="ARBA00022552"/>
    </source>
</evidence>
<dbReference type="InterPro" id="IPR054728">
    <property type="entry name" value="RsmB-like_ferredoxin"/>
</dbReference>
<dbReference type="GO" id="GO:0008649">
    <property type="term" value="F:rRNA methyltransferase activity"/>
    <property type="evidence" value="ECO:0007669"/>
    <property type="project" value="InterPro"/>
</dbReference>
<gene>
    <name evidence="16" type="primary">rsmB</name>
    <name evidence="16" type="ORF">FN976_27225</name>
</gene>
<dbReference type="FunFam" id="3.40.50.150:FF:000022">
    <property type="entry name" value="Ribosomal RNA small subunit methyltransferase B"/>
    <property type="match status" value="1"/>
</dbReference>
<dbReference type="GO" id="GO:0003723">
    <property type="term" value="F:RNA binding"/>
    <property type="evidence" value="ECO:0007669"/>
    <property type="project" value="UniProtKB-UniRule"/>
</dbReference>
<comment type="similarity">
    <text evidence="3 14">Belongs to the class I-like SAM-binding methyltransferase superfamily. RsmB/NOP family.</text>
</comment>
<evidence type="ECO:0000313" key="16">
    <source>
        <dbReference type="EMBL" id="TWO65503.1"/>
    </source>
</evidence>
<feature type="binding site" evidence="14">
    <location>
        <position position="304"/>
    </location>
    <ligand>
        <name>S-adenosyl-L-methionine</name>
        <dbReference type="ChEBI" id="CHEBI:59789"/>
    </ligand>
</feature>
<dbReference type="NCBIfam" id="NF008149">
    <property type="entry name" value="PRK10901.1"/>
    <property type="match status" value="1"/>
</dbReference>
<dbReference type="InterPro" id="IPR029063">
    <property type="entry name" value="SAM-dependent_MTases_sf"/>
</dbReference>
<dbReference type="PANTHER" id="PTHR22807">
    <property type="entry name" value="NOP2 YEAST -RELATED NOL1/NOP2/FMU SUN DOMAIN-CONTAINING"/>
    <property type="match status" value="1"/>
</dbReference>
<protein>
    <recommendedName>
        <fullName evidence="4">16S rRNA (cytosine(967)-C(5))-methyltransferase</fullName>
        <ecNumber evidence="4">2.1.1.176</ecNumber>
    </recommendedName>
    <alternativeName>
        <fullName evidence="11">16S rRNA m5C967 methyltransferase</fullName>
    </alternativeName>
    <alternativeName>
        <fullName evidence="12">rRNA (cytosine-C(5)-)-methyltransferase RsmB</fullName>
    </alternativeName>
</protein>
<keyword evidence="8 14" id="KW-0808">Transferase</keyword>
<evidence type="ECO:0000256" key="4">
    <source>
        <dbReference type="ARBA" id="ARBA00012140"/>
    </source>
</evidence>
<evidence type="ECO:0000256" key="2">
    <source>
        <dbReference type="ARBA" id="ARBA00004496"/>
    </source>
</evidence>
<feature type="domain" description="SAM-dependent MTase RsmB/NOP-type" evidence="15">
    <location>
        <begin position="163"/>
        <end position="436"/>
    </location>
</feature>
<comment type="subcellular location">
    <subcellularLocation>
        <location evidence="2">Cytoplasm</location>
    </subcellularLocation>
</comment>
<evidence type="ECO:0000256" key="10">
    <source>
        <dbReference type="ARBA" id="ARBA00022884"/>
    </source>
</evidence>
<sequence>MTPIPLWRQLQAAASVLAAVRRGESATPALARVPGDLRPAAQSLSFHALRQLGRAEALRKRLAKRPPPPAADALLCLALALCWREADAPYAPFTLVDQAVEAAKRDASMRAQQAFLNACLRRFLRERDALVAATDNDPVARWNHPAWWIQRLRQDHPAHWEQILAAANTAAPMTLRVNARLSSRDAMQQTLADAGIASQPVGAQGLILQQARPVHELPRWNEGALSVQDAGAQLAAALLLDGLAPVDARLRILDACAAPGGKTAHLLELADADVLALDVDPARCERIHENLRRLGLQARVQAADAAETSTWWDGQPFDAILLDAPCTASGIVRRHPDVRWLRRESDIARLGGQQARLLEALWPLLRPGGRLVYCTCSVFRAEGEARVAAFVAHHNAAALQPAPGHLLPQSGANAPGVRDNPQGDHDGFYYAVLQKGAPDAAAPAPEG</sequence>
<evidence type="ECO:0000256" key="8">
    <source>
        <dbReference type="ARBA" id="ARBA00022679"/>
    </source>
</evidence>
<proteinExistence type="inferred from homology"/>
<name>A0A562ZF73_9BURK</name>
<keyword evidence="6" id="KW-0698">rRNA processing</keyword>
<dbReference type="AlphaFoldDB" id="A0A562ZF73"/>
<dbReference type="SUPFAM" id="SSF53335">
    <property type="entry name" value="S-adenosyl-L-methionine-dependent methyltransferases"/>
    <property type="match status" value="1"/>
</dbReference>
<evidence type="ECO:0000256" key="12">
    <source>
        <dbReference type="ARBA" id="ARBA00031088"/>
    </source>
</evidence>
<comment type="function">
    <text evidence="1">Specifically methylates the cytosine at position 967 (m5C967) of 16S rRNA.</text>
</comment>
<dbReference type="EC" id="2.1.1.176" evidence="4"/>
<dbReference type="Pfam" id="PF22458">
    <property type="entry name" value="RsmF-B_ferredox"/>
    <property type="match status" value="1"/>
</dbReference>
<evidence type="ECO:0000256" key="11">
    <source>
        <dbReference type="ARBA" id="ARBA00030399"/>
    </source>
</evidence>
<reference evidence="16 17" key="1">
    <citation type="submission" date="2019-07" db="EMBL/GenBank/DDBJ databases">
        <title>Caenimonas sedimenti sp. nov., isolated from activated sludge.</title>
        <authorList>
            <person name="Xu J."/>
        </authorList>
    </citation>
    <scope>NUCLEOTIDE SEQUENCE [LARGE SCALE GENOMIC DNA]</scope>
    <source>
        <strain evidence="16 17">HX-9-20</strain>
    </source>
</reference>
<keyword evidence="7 14" id="KW-0489">Methyltransferase</keyword>
<keyword evidence="17" id="KW-1185">Reference proteome</keyword>
<evidence type="ECO:0000256" key="3">
    <source>
        <dbReference type="ARBA" id="ARBA00007494"/>
    </source>
</evidence>
<dbReference type="Pfam" id="PF01189">
    <property type="entry name" value="Methyltr_RsmB-F"/>
    <property type="match status" value="1"/>
</dbReference>
<dbReference type="PROSITE" id="PS51686">
    <property type="entry name" value="SAM_MT_RSMB_NOP"/>
    <property type="match status" value="1"/>
</dbReference>
<dbReference type="InterPro" id="IPR023267">
    <property type="entry name" value="RCMT"/>
</dbReference>
<evidence type="ECO:0000256" key="1">
    <source>
        <dbReference type="ARBA" id="ARBA00002724"/>
    </source>
</evidence>
<feature type="binding site" evidence="14">
    <location>
        <position position="323"/>
    </location>
    <ligand>
        <name>S-adenosyl-L-methionine</name>
        <dbReference type="ChEBI" id="CHEBI:59789"/>
    </ligand>
</feature>
<dbReference type="InterPro" id="IPR004573">
    <property type="entry name" value="rRNA_ssu_MeTfrase_B"/>
</dbReference>
<dbReference type="CDD" id="cd02440">
    <property type="entry name" value="AdoMet_MTases"/>
    <property type="match status" value="1"/>
</dbReference>
<dbReference type="Gene3D" id="3.30.70.1170">
    <property type="entry name" value="Sun protein, domain 3"/>
    <property type="match status" value="1"/>
</dbReference>
<keyword evidence="10 14" id="KW-0694">RNA-binding</keyword>
<keyword evidence="5" id="KW-0963">Cytoplasm</keyword>
<dbReference type="Gene3D" id="1.10.287.730">
    <property type="entry name" value="Helix hairpin bin"/>
    <property type="match status" value="1"/>
</dbReference>
<dbReference type="RefSeq" id="WP_145896963.1">
    <property type="nucleotide sequence ID" value="NZ_VOBQ01000028.1"/>
</dbReference>
<evidence type="ECO:0000256" key="14">
    <source>
        <dbReference type="PROSITE-ProRule" id="PRU01023"/>
    </source>
</evidence>
<organism evidence="16 17">
    <name type="scientific">Caenimonas sedimenti</name>
    <dbReference type="NCBI Taxonomy" id="2596921"/>
    <lineage>
        <taxon>Bacteria</taxon>
        <taxon>Pseudomonadati</taxon>
        <taxon>Pseudomonadota</taxon>
        <taxon>Betaproteobacteria</taxon>
        <taxon>Burkholderiales</taxon>
        <taxon>Comamonadaceae</taxon>
        <taxon>Caenimonas</taxon>
    </lineage>
</organism>
<dbReference type="SUPFAM" id="SSF48013">
    <property type="entry name" value="NusB-like"/>
    <property type="match status" value="1"/>
</dbReference>